<evidence type="ECO:0000313" key="2">
    <source>
        <dbReference type="Proteomes" id="UP001596445"/>
    </source>
</evidence>
<gene>
    <name evidence="1" type="ORF">ACFQQG_20695</name>
</gene>
<sequence>MWGVFYDRLNIEAEQSQLREDVTEFVEVLREQQREIPHIDSVEGLYHRVQSLEEDVAAIRESLEDVVDDPR</sequence>
<comment type="caution">
    <text evidence="1">The sequence shown here is derived from an EMBL/GenBank/DDBJ whole genome shotgun (WGS) entry which is preliminary data.</text>
</comment>
<dbReference type="EMBL" id="JBHSZI010000006">
    <property type="protein sequence ID" value="MFC7060182.1"/>
    <property type="molecule type" value="Genomic_DNA"/>
</dbReference>
<proteinExistence type="predicted"/>
<accession>A0ABD5W8A6</accession>
<dbReference type="AlphaFoldDB" id="A0ABD5W8A6"/>
<organism evidence="1 2">
    <name type="scientific">Halovenus salina</name>
    <dbReference type="NCBI Taxonomy" id="1510225"/>
    <lineage>
        <taxon>Archaea</taxon>
        <taxon>Methanobacteriati</taxon>
        <taxon>Methanobacteriota</taxon>
        <taxon>Stenosarchaea group</taxon>
        <taxon>Halobacteria</taxon>
        <taxon>Halobacteriales</taxon>
        <taxon>Haloarculaceae</taxon>
        <taxon>Halovenus</taxon>
    </lineage>
</organism>
<dbReference type="Proteomes" id="UP001596445">
    <property type="component" value="Unassembled WGS sequence"/>
</dbReference>
<reference evidence="1 2" key="1">
    <citation type="journal article" date="2019" name="Int. J. Syst. Evol. Microbiol.">
        <title>The Global Catalogue of Microorganisms (GCM) 10K type strain sequencing project: providing services to taxonomists for standard genome sequencing and annotation.</title>
        <authorList>
            <consortium name="The Broad Institute Genomics Platform"/>
            <consortium name="The Broad Institute Genome Sequencing Center for Infectious Disease"/>
            <person name="Wu L."/>
            <person name="Ma J."/>
        </authorList>
    </citation>
    <scope>NUCLEOTIDE SEQUENCE [LARGE SCALE GENOMIC DNA]</scope>
    <source>
        <strain evidence="1 2">JCM 30072</strain>
    </source>
</reference>
<name>A0ABD5W8A6_9EURY</name>
<dbReference type="RefSeq" id="WP_382187540.1">
    <property type="nucleotide sequence ID" value="NZ_JBHSZI010000006.1"/>
</dbReference>
<evidence type="ECO:0000313" key="1">
    <source>
        <dbReference type="EMBL" id="MFC7060182.1"/>
    </source>
</evidence>
<protein>
    <submittedName>
        <fullName evidence="1">Uncharacterized protein</fullName>
    </submittedName>
</protein>
<keyword evidence="2" id="KW-1185">Reference proteome</keyword>